<dbReference type="PATRIC" id="fig|1307761.3.peg.839"/>
<dbReference type="GO" id="GO:0005524">
    <property type="term" value="F:ATP binding"/>
    <property type="evidence" value="ECO:0007669"/>
    <property type="project" value="UniProtKB-KW"/>
</dbReference>
<dbReference type="eggNOG" id="COG0187">
    <property type="taxonomic scope" value="Bacteria"/>
</dbReference>
<dbReference type="KEGG" id="slr:L21SP2_0838"/>
<dbReference type="InterPro" id="IPR006171">
    <property type="entry name" value="TOPRIM_dom"/>
</dbReference>
<feature type="domain" description="Toprim" evidence="13">
    <location>
        <begin position="430"/>
        <end position="540"/>
    </location>
</feature>
<dbReference type="SUPFAM" id="SSF55874">
    <property type="entry name" value="ATPase domain of HSP90 chaperone/DNA topoisomerase II/histidine kinase"/>
    <property type="match status" value="1"/>
</dbReference>
<dbReference type="Proteomes" id="UP000018680">
    <property type="component" value="Chromosome"/>
</dbReference>
<keyword evidence="4" id="KW-0479">Metal-binding</keyword>
<dbReference type="HOGENOM" id="CLU_006146_1_1_12"/>
<evidence type="ECO:0000313" key="15">
    <source>
        <dbReference type="Proteomes" id="UP000018680"/>
    </source>
</evidence>
<keyword evidence="10 14" id="KW-0413">Isomerase</keyword>
<keyword evidence="8" id="KW-0799">Topoisomerase</keyword>
<dbReference type="GO" id="GO:0003677">
    <property type="term" value="F:DNA binding"/>
    <property type="evidence" value="ECO:0007669"/>
    <property type="project" value="UniProtKB-KW"/>
</dbReference>
<evidence type="ECO:0000256" key="10">
    <source>
        <dbReference type="ARBA" id="ARBA00023235"/>
    </source>
</evidence>
<dbReference type="PANTHER" id="PTHR45866:SF2">
    <property type="entry name" value="DNA TOPOISOMERASE (ATP-HYDROLYZING)"/>
    <property type="match status" value="1"/>
</dbReference>
<dbReference type="InterPro" id="IPR013759">
    <property type="entry name" value="Topo_IIA_B_C"/>
</dbReference>
<dbReference type="InterPro" id="IPR001241">
    <property type="entry name" value="Topo_IIA"/>
</dbReference>
<dbReference type="GO" id="GO:0006265">
    <property type="term" value="P:DNA topological change"/>
    <property type="evidence" value="ECO:0007669"/>
    <property type="project" value="InterPro"/>
</dbReference>
<dbReference type="InterPro" id="IPR003594">
    <property type="entry name" value="HATPase_dom"/>
</dbReference>
<dbReference type="PRINTS" id="PR01159">
    <property type="entry name" value="DNAGYRASEB"/>
</dbReference>
<evidence type="ECO:0000259" key="13">
    <source>
        <dbReference type="PROSITE" id="PS50880"/>
    </source>
</evidence>
<dbReference type="SMART" id="SM00387">
    <property type="entry name" value="HATPase_c"/>
    <property type="match status" value="1"/>
</dbReference>
<keyword evidence="12" id="KW-0175">Coiled coil</keyword>
<dbReference type="FunFam" id="3.30.565.10:FF:000063">
    <property type="entry name" value="DNA topoisomerase (ATP-hydrolyzing)"/>
    <property type="match status" value="1"/>
</dbReference>
<dbReference type="PRINTS" id="PR00418">
    <property type="entry name" value="TPI2FAMILY"/>
</dbReference>
<dbReference type="Gene3D" id="3.30.230.10">
    <property type="match status" value="1"/>
</dbReference>
<sequence length="634" mass="72011">MGRGTKTTKKPAAESTAYDESKIKTLSSLEHIRLRSGMYIGRLGDGSNQDDGIYILLKEVIDNSVDEFIMGHGSTIDITIQGNRLSVRDYGRGIPLGKIVECVSVINTGAKYNTEVFQFSVGLNGVGTKAVNALSEDFMVQAFREGKYARADFSRGNQKDEKKGKSQEKTGTLISFVPDPEIFPDYRFNLEFIEERLWNYAYLNSGLTLRLKVLDENGKTLTAEEHESSGTKKNGWQVFHSEKGLQDLLEREVGDELLYNISYYKAQHLEFAFTHGQSYGETHWSFVNGQFTSDGGTHLSAFREGLLKGVNDFYQKSYSGVDVREGIVASVAVKLESPVFESQTKNKLGNTEIRSWIVQETREAVADFLHKNKTAAKRIQDKIINNEKLRKELNVVRKEAKEAAKKIALKIPNLKDCKYHLGDKKRGEESTIFITEGKSASGSMVSCRDVYTQAIFSLRGKIQNMFGRSQAAIYKNEELYNMMMALGIENGIEGLRYARIVISTDADHDGFHIRNLLLTFFLSFFEDLVVQERVYILETPLFRVRNKQETRYCYNLKERDEALKAIRNPEVTRFKGLGEISPNEFGQFIGEDIRLLKVNIRTIKGLHETMDFYMGKNTPDRKSYIMQNLLDVSD</sequence>
<dbReference type="RefSeq" id="WP_024267191.1">
    <property type="nucleotide sequence ID" value="NC_023035.1"/>
</dbReference>
<reference evidence="14 15" key="1">
    <citation type="journal article" date="2015" name="Stand. Genomic Sci.">
        <title>Complete genome sequence and description of Salinispira pacifica gen. nov., sp. nov., a novel spirochaete isolated form a hypersaline microbial mat.</title>
        <authorList>
            <person name="Ben Hania W."/>
            <person name="Joseph M."/>
            <person name="Schumann P."/>
            <person name="Bunk B."/>
            <person name="Fiebig A."/>
            <person name="Sproer C."/>
            <person name="Klenk H.P."/>
            <person name="Fardeau M.L."/>
            <person name="Spring S."/>
        </authorList>
    </citation>
    <scope>NUCLEOTIDE SEQUENCE [LARGE SCALE GENOMIC DNA]</scope>
    <source>
        <strain evidence="14 15">L21-RPul-D2</strain>
    </source>
</reference>
<dbReference type="InterPro" id="IPR013506">
    <property type="entry name" value="Topo_IIA_bsu_dom2"/>
</dbReference>
<dbReference type="SUPFAM" id="SSF56719">
    <property type="entry name" value="Type II DNA topoisomerase"/>
    <property type="match status" value="1"/>
</dbReference>
<evidence type="ECO:0000256" key="3">
    <source>
        <dbReference type="ARBA" id="ARBA00012895"/>
    </source>
</evidence>
<evidence type="ECO:0000256" key="12">
    <source>
        <dbReference type="SAM" id="Coils"/>
    </source>
</evidence>
<dbReference type="InterPro" id="IPR000565">
    <property type="entry name" value="Topo_IIA_B"/>
</dbReference>
<accession>V5WF47</accession>
<dbReference type="FunFam" id="3.40.50.670:FF:000006">
    <property type="entry name" value="DNA topoisomerase (ATP-hydrolyzing)"/>
    <property type="match status" value="1"/>
</dbReference>
<gene>
    <name evidence="14" type="ORF">L21SP2_0838</name>
</gene>
<proteinExistence type="predicted"/>
<dbReference type="InterPro" id="IPR020568">
    <property type="entry name" value="Ribosomal_Su5_D2-typ_SF"/>
</dbReference>
<evidence type="ECO:0000256" key="1">
    <source>
        <dbReference type="ARBA" id="ARBA00000185"/>
    </source>
</evidence>
<dbReference type="PANTHER" id="PTHR45866">
    <property type="entry name" value="DNA GYRASE/TOPOISOMERASE SUBUNIT B"/>
    <property type="match status" value="1"/>
</dbReference>
<dbReference type="EC" id="5.6.2.2" evidence="3"/>
<evidence type="ECO:0000256" key="7">
    <source>
        <dbReference type="ARBA" id="ARBA00022842"/>
    </source>
</evidence>
<dbReference type="AlphaFoldDB" id="V5WF47"/>
<keyword evidence="9" id="KW-0238">DNA-binding</keyword>
<dbReference type="GO" id="GO:0046872">
    <property type="term" value="F:metal ion binding"/>
    <property type="evidence" value="ECO:0007669"/>
    <property type="project" value="UniProtKB-KW"/>
</dbReference>
<evidence type="ECO:0000256" key="8">
    <source>
        <dbReference type="ARBA" id="ARBA00023029"/>
    </source>
</evidence>
<dbReference type="GO" id="GO:0003918">
    <property type="term" value="F:DNA topoisomerase type II (double strand cut, ATP-hydrolyzing) activity"/>
    <property type="evidence" value="ECO:0007669"/>
    <property type="project" value="UniProtKB-EC"/>
</dbReference>
<dbReference type="Pfam" id="PF02518">
    <property type="entry name" value="HATPase_c"/>
    <property type="match status" value="1"/>
</dbReference>
<dbReference type="Pfam" id="PF01751">
    <property type="entry name" value="Toprim"/>
    <property type="match status" value="1"/>
</dbReference>
<keyword evidence="6" id="KW-0067">ATP-binding</keyword>
<evidence type="ECO:0000256" key="6">
    <source>
        <dbReference type="ARBA" id="ARBA00022840"/>
    </source>
</evidence>
<dbReference type="PROSITE" id="PS50880">
    <property type="entry name" value="TOPRIM"/>
    <property type="match status" value="1"/>
</dbReference>
<organism evidence="14 15">
    <name type="scientific">Salinispira pacifica</name>
    <dbReference type="NCBI Taxonomy" id="1307761"/>
    <lineage>
        <taxon>Bacteria</taxon>
        <taxon>Pseudomonadati</taxon>
        <taxon>Spirochaetota</taxon>
        <taxon>Spirochaetia</taxon>
        <taxon>Spirochaetales</taxon>
        <taxon>Spirochaetaceae</taxon>
        <taxon>Salinispira</taxon>
    </lineage>
</organism>
<protein>
    <recommendedName>
        <fullName evidence="3">DNA topoisomerase (ATP-hydrolyzing)</fullName>
        <ecNumber evidence="3">5.6.2.2</ecNumber>
    </recommendedName>
</protein>
<evidence type="ECO:0000313" key="14">
    <source>
        <dbReference type="EMBL" id="AHC14260.1"/>
    </source>
</evidence>
<feature type="coiled-coil region" evidence="12">
    <location>
        <begin position="372"/>
        <end position="406"/>
    </location>
</feature>
<dbReference type="EMBL" id="CP006939">
    <property type="protein sequence ID" value="AHC14260.1"/>
    <property type="molecule type" value="Genomic_DNA"/>
</dbReference>
<dbReference type="STRING" id="1307761.L21SP2_0838"/>
<evidence type="ECO:0000256" key="4">
    <source>
        <dbReference type="ARBA" id="ARBA00022723"/>
    </source>
</evidence>
<dbReference type="Gene3D" id="3.40.50.670">
    <property type="match status" value="1"/>
</dbReference>
<dbReference type="InterPro" id="IPR013760">
    <property type="entry name" value="Topo_IIA-like_dom_sf"/>
</dbReference>
<keyword evidence="15" id="KW-1185">Reference proteome</keyword>
<name>V5WF47_9SPIO</name>
<dbReference type="SUPFAM" id="SSF54211">
    <property type="entry name" value="Ribosomal protein S5 domain 2-like"/>
    <property type="match status" value="1"/>
</dbReference>
<comment type="catalytic activity">
    <reaction evidence="1">
        <text>ATP-dependent breakage, passage and rejoining of double-stranded DNA.</text>
        <dbReference type="EC" id="5.6.2.2"/>
    </reaction>
</comment>
<dbReference type="SMART" id="SM00433">
    <property type="entry name" value="TOP2c"/>
    <property type="match status" value="1"/>
</dbReference>
<dbReference type="InterPro" id="IPR014721">
    <property type="entry name" value="Ribsml_uS5_D2-typ_fold_subgr"/>
</dbReference>
<dbReference type="CDD" id="cd00822">
    <property type="entry name" value="TopoII_Trans_DNA_gyrase"/>
    <property type="match status" value="1"/>
</dbReference>
<comment type="cofactor">
    <cofactor evidence="2">
        <name>Mg(2+)</name>
        <dbReference type="ChEBI" id="CHEBI:18420"/>
    </cofactor>
</comment>
<dbReference type="Gene3D" id="3.30.565.10">
    <property type="entry name" value="Histidine kinase-like ATPase, C-terminal domain"/>
    <property type="match status" value="1"/>
</dbReference>
<keyword evidence="7" id="KW-0460">Magnesium</keyword>
<evidence type="ECO:0000256" key="2">
    <source>
        <dbReference type="ARBA" id="ARBA00001946"/>
    </source>
</evidence>
<evidence type="ECO:0000256" key="11">
    <source>
        <dbReference type="ARBA" id="ARBA00063644"/>
    </source>
</evidence>
<dbReference type="Pfam" id="PF00204">
    <property type="entry name" value="DNA_gyraseB"/>
    <property type="match status" value="1"/>
</dbReference>
<evidence type="ECO:0000256" key="9">
    <source>
        <dbReference type="ARBA" id="ARBA00023125"/>
    </source>
</evidence>
<comment type="subunit">
    <text evidence="11">Heterotetramer composed of ParC and ParE.</text>
</comment>
<dbReference type="InterPro" id="IPR036890">
    <property type="entry name" value="HATPase_C_sf"/>
</dbReference>
<keyword evidence="5" id="KW-0547">Nucleotide-binding</keyword>
<evidence type="ECO:0000256" key="5">
    <source>
        <dbReference type="ARBA" id="ARBA00022741"/>
    </source>
</evidence>